<dbReference type="SUPFAM" id="SSF143120">
    <property type="entry name" value="YefM-like"/>
    <property type="match status" value="1"/>
</dbReference>
<evidence type="ECO:0000313" key="3">
    <source>
        <dbReference type="Proteomes" id="UP000712673"/>
    </source>
</evidence>
<reference evidence="2" key="1">
    <citation type="submission" date="2019-03" db="EMBL/GenBank/DDBJ databases">
        <title>Lake Tanganyika Metagenome-Assembled Genomes (MAGs).</title>
        <authorList>
            <person name="Tran P."/>
        </authorList>
    </citation>
    <scope>NUCLEOTIDE SEQUENCE</scope>
    <source>
        <strain evidence="2">K_DeepCast_65m_m2_066</strain>
    </source>
</reference>
<gene>
    <name evidence="2" type="ORF">FJZ47_05920</name>
</gene>
<name>A0A937VY72_UNCTE</name>
<dbReference type="Proteomes" id="UP000712673">
    <property type="component" value="Unassembled WGS sequence"/>
</dbReference>
<dbReference type="Gene3D" id="3.40.1620.10">
    <property type="entry name" value="YefM-like domain"/>
    <property type="match status" value="1"/>
</dbReference>
<comment type="caution">
    <text evidence="2">The sequence shown here is derived from an EMBL/GenBank/DDBJ whole genome shotgun (WGS) entry which is preliminary data.</text>
</comment>
<comment type="similarity">
    <text evidence="1">Belongs to the phD/YefM antitoxin family.</text>
</comment>
<dbReference type="InterPro" id="IPR036165">
    <property type="entry name" value="YefM-like_sf"/>
</dbReference>
<accession>A0A937VY72</accession>
<proteinExistence type="inferred from homology"/>
<evidence type="ECO:0000256" key="1">
    <source>
        <dbReference type="ARBA" id="ARBA00009981"/>
    </source>
</evidence>
<sequence length="77" mass="8577">MSLTISIEEAQATLAELISKLRPGEEVLITQDDQPVAKLVSQPRAARQPRRPGSAKGILTIVTEDEEHLEDFKEYMS</sequence>
<dbReference type="AlphaFoldDB" id="A0A937VY72"/>
<evidence type="ECO:0000313" key="2">
    <source>
        <dbReference type="EMBL" id="MBM3223324.1"/>
    </source>
</evidence>
<evidence type="ECO:0008006" key="4">
    <source>
        <dbReference type="Google" id="ProtNLM"/>
    </source>
</evidence>
<protein>
    <recommendedName>
        <fullName evidence="4">Antitoxin</fullName>
    </recommendedName>
</protein>
<organism evidence="2 3">
    <name type="scientific">Tectimicrobiota bacterium</name>
    <dbReference type="NCBI Taxonomy" id="2528274"/>
    <lineage>
        <taxon>Bacteria</taxon>
        <taxon>Pseudomonadati</taxon>
        <taxon>Nitrospinota/Tectimicrobiota group</taxon>
        <taxon>Candidatus Tectimicrobiota</taxon>
    </lineage>
</organism>
<dbReference type="EMBL" id="VGLS01000127">
    <property type="protein sequence ID" value="MBM3223324.1"/>
    <property type="molecule type" value="Genomic_DNA"/>
</dbReference>